<dbReference type="GO" id="GO:0005886">
    <property type="term" value="C:plasma membrane"/>
    <property type="evidence" value="ECO:0007669"/>
    <property type="project" value="UniProtKB-SubCell"/>
</dbReference>
<keyword evidence="4 6" id="KW-1133">Transmembrane helix</keyword>
<keyword evidence="3 6" id="KW-0812">Transmembrane</keyword>
<dbReference type="Pfam" id="PF02588">
    <property type="entry name" value="YitT_membrane"/>
    <property type="match status" value="1"/>
</dbReference>
<feature type="domain" description="DUF2179" evidence="7">
    <location>
        <begin position="227"/>
        <end position="281"/>
    </location>
</feature>
<accession>A0A559JEC0</accession>
<keyword evidence="9" id="KW-1185">Reference proteome</keyword>
<feature type="transmembrane region" description="Helical" evidence="6">
    <location>
        <begin position="156"/>
        <end position="175"/>
    </location>
</feature>
<evidence type="ECO:0000256" key="6">
    <source>
        <dbReference type="SAM" id="Phobius"/>
    </source>
</evidence>
<name>A0A559JEC0_9BACL</name>
<dbReference type="Proteomes" id="UP000316330">
    <property type="component" value="Unassembled WGS sequence"/>
</dbReference>
<dbReference type="Pfam" id="PF10035">
    <property type="entry name" value="DUF2179"/>
    <property type="match status" value="1"/>
</dbReference>
<proteinExistence type="predicted"/>
<dbReference type="OrthoDB" id="265478at2"/>
<dbReference type="PANTHER" id="PTHR33545:SF3">
    <property type="entry name" value="UPF0750 MEMBRANE PROTEIN YQFU"/>
    <property type="match status" value="1"/>
</dbReference>
<dbReference type="EMBL" id="VNJJ01000009">
    <property type="protein sequence ID" value="TVX98210.1"/>
    <property type="molecule type" value="Genomic_DNA"/>
</dbReference>
<evidence type="ECO:0000256" key="1">
    <source>
        <dbReference type="ARBA" id="ARBA00004651"/>
    </source>
</evidence>
<gene>
    <name evidence="8" type="ORF">FPZ45_16040</name>
</gene>
<evidence type="ECO:0000313" key="9">
    <source>
        <dbReference type="Proteomes" id="UP000316330"/>
    </source>
</evidence>
<evidence type="ECO:0000256" key="5">
    <source>
        <dbReference type="ARBA" id="ARBA00023136"/>
    </source>
</evidence>
<evidence type="ECO:0000256" key="4">
    <source>
        <dbReference type="ARBA" id="ARBA00022989"/>
    </source>
</evidence>
<dbReference type="PANTHER" id="PTHR33545">
    <property type="entry name" value="UPF0750 MEMBRANE PROTEIN YITT-RELATED"/>
    <property type="match status" value="1"/>
</dbReference>
<dbReference type="InterPro" id="IPR003740">
    <property type="entry name" value="YitT"/>
</dbReference>
<dbReference type="PIRSF" id="PIRSF006483">
    <property type="entry name" value="Membrane_protein_YitT"/>
    <property type="match status" value="1"/>
</dbReference>
<comment type="caution">
    <text evidence="8">The sequence shown here is derived from an EMBL/GenBank/DDBJ whole genome shotgun (WGS) entry which is preliminary data.</text>
</comment>
<keyword evidence="5 6" id="KW-0472">Membrane</keyword>
<dbReference type="InterPro" id="IPR015867">
    <property type="entry name" value="N-reg_PII/ATP_PRibTrfase_C"/>
</dbReference>
<dbReference type="AlphaFoldDB" id="A0A559JEC0"/>
<feature type="transmembrane region" description="Helical" evidence="6">
    <location>
        <begin position="85"/>
        <end position="104"/>
    </location>
</feature>
<protein>
    <submittedName>
        <fullName evidence="8">YitT family protein</fullName>
    </submittedName>
</protein>
<reference evidence="8 9" key="1">
    <citation type="submission" date="2019-07" db="EMBL/GenBank/DDBJ databases">
        <authorList>
            <person name="Kim J."/>
        </authorList>
    </citation>
    <scope>NUCLEOTIDE SEQUENCE [LARGE SCALE GENOMIC DNA]</scope>
    <source>
        <strain evidence="8 9">G13</strain>
    </source>
</reference>
<evidence type="ECO:0000313" key="8">
    <source>
        <dbReference type="EMBL" id="TVX98210.1"/>
    </source>
</evidence>
<feature type="transmembrane region" description="Helical" evidence="6">
    <location>
        <begin position="12"/>
        <end position="37"/>
    </location>
</feature>
<evidence type="ECO:0000256" key="3">
    <source>
        <dbReference type="ARBA" id="ARBA00022692"/>
    </source>
</evidence>
<comment type="subcellular location">
    <subcellularLocation>
        <location evidence="1">Cell membrane</location>
        <topology evidence="1">Multi-pass membrane protein</topology>
    </subcellularLocation>
</comment>
<dbReference type="InterPro" id="IPR019264">
    <property type="entry name" value="DUF2179"/>
</dbReference>
<feature type="transmembrane region" description="Helical" evidence="6">
    <location>
        <begin position="57"/>
        <end position="78"/>
    </location>
</feature>
<feature type="transmembrane region" description="Helical" evidence="6">
    <location>
        <begin position="116"/>
        <end position="135"/>
    </location>
</feature>
<sequence>MPRNKQHRKLKFTDYLIKFIFITLGAVLMGVALEVFLVPNEVIDGGITGISIVLSKVTPIALGVFIFLINLPFLLIGYKQIGKTFAISTLYGVAVMSVTTALLHHVEPFTNEKILAVLYGGLILGLGVGLVIRFGGALDGSEIVAILLSKKMRLPVGQIIMFFNIFIFIIAGFVFGADSAMYSIFTFYIAAKVMDIVVEGLDESKSATIISGEHEEISEAIMDRLGRNTTLIYAKGGYTKEDTQMIYCVVTRLEVAKLKAVVHEIDPKAFISISNVADVLGGNIEKKSIH</sequence>
<evidence type="ECO:0000259" key="7">
    <source>
        <dbReference type="Pfam" id="PF10035"/>
    </source>
</evidence>
<evidence type="ECO:0000256" key="2">
    <source>
        <dbReference type="ARBA" id="ARBA00022475"/>
    </source>
</evidence>
<organism evidence="8 9">
    <name type="scientific">Cohnella terricola</name>
    <dbReference type="NCBI Taxonomy" id="1289167"/>
    <lineage>
        <taxon>Bacteria</taxon>
        <taxon>Bacillati</taxon>
        <taxon>Bacillota</taxon>
        <taxon>Bacilli</taxon>
        <taxon>Bacillales</taxon>
        <taxon>Paenibacillaceae</taxon>
        <taxon>Cohnella</taxon>
    </lineage>
</organism>
<keyword evidence="2" id="KW-1003">Cell membrane</keyword>
<dbReference type="RefSeq" id="WP_144703894.1">
    <property type="nucleotide sequence ID" value="NZ_VNJJ01000009.1"/>
</dbReference>
<dbReference type="Gene3D" id="3.30.70.120">
    <property type="match status" value="1"/>
</dbReference>
<dbReference type="CDD" id="cd16380">
    <property type="entry name" value="YitT_C"/>
    <property type="match status" value="1"/>
</dbReference>
<dbReference type="InterPro" id="IPR051461">
    <property type="entry name" value="UPF0750_membrane"/>
</dbReference>